<reference evidence="1" key="1">
    <citation type="submission" date="2015-04" db="UniProtKB">
        <authorList>
            <consortium name="EnsemblPlants"/>
        </authorList>
    </citation>
    <scope>IDENTIFICATION</scope>
</reference>
<evidence type="ECO:0000313" key="1">
    <source>
        <dbReference type="EnsemblPlants" id="OGLUM07G06680.1"/>
    </source>
</evidence>
<accession>A0A0E0AH68</accession>
<dbReference type="HOGENOM" id="CLU_2337064_0_0_1"/>
<keyword evidence="2" id="KW-1185">Reference proteome</keyword>
<evidence type="ECO:0000313" key="2">
    <source>
        <dbReference type="Proteomes" id="UP000026961"/>
    </source>
</evidence>
<sequence>MELHHLLLLQPPVRRRQSLLLLCNLIPSQWKLPLVGGWSNKLHSELSAPWKKLGATLIAIAAAVSSVTAAAVDSTRAAAASIALDAVPTITGRSSPCP</sequence>
<dbReference type="Proteomes" id="UP000026961">
    <property type="component" value="Chromosome 7"/>
</dbReference>
<protein>
    <submittedName>
        <fullName evidence="1">Uncharacterized protein</fullName>
    </submittedName>
</protein>
<dbReference type="EnsemblPlants" id="OGLUM07G06680.1">
    <property type="protein sequence ID" value="OGLUM07G06680.1"/>
    <property type="gene ID" value="OGLUM07G06680"/>
</dbReference>
<reference evidence="1" key="2">
    <citation type="submission" date="2018-05" db="EMBL/GenBank/DDBJ databases">
        <title>OgluRS3 (Oryza glumaepatula Reference Sequence Version 3).</title>
        <authorList>
            <person name="Zhang J."/>
            <person name="Kudrna D."/>
            <person name="Lee S."/>
            <person name="Talag J."/>
            <person name="Welchert J."/>
            <person name="Wing R.A."/>
        </authorList>
    </citation>
    <scope>NUCLEOTIDE SEQUENCE [LARGE SCALE GENOMIC DNA]</scope>
</reference>
<dbReference type="Gramene" id="OGLUM07G06680.1">
    <property type="protein sequence ID" value="OGLUM07G06680.1"/>
    <property type="gene ID" value="OGLUM07G06680"/>
</dbReference>
<dbReference type="AlphaFoldDB" id="A0A0E0AH68"/>
<name>A0A0E0AH68_9ORYZ</name>
<proteinExistence type="predicted"/>
<organism evidence="1">
    <name type="scientific">Oryza glumipatula</name>
    <dbReference type="NCBI Taxonomy" id="40148"/>
    <lineage>
        <taxon>Eukaryota</taxon>
        <taxon>Viridiplantae</taxon>
        <taxon>Streptophyta</taxon>
        <taxon>Embryophyta</taxon>
        <taxon>Tracheophyta</taxon>
        <taxon>Spermatophyta</taxon>
        <taxon>Magnoliopsida</taxon>
        <taxon>Liliopsida</taxon>
        <taxon>Poales</taxon>
        <taxon>Poaceae</taxon>
        <taxon>BOP clade</taxon>
        <taxon>Oryzoideae</taxon>
        <taxon>Oryzeae</taxon>
        <taxon>Oryzinae</taxon>
        <taxon>Oryza</taxon>
    </lineage>
</organism>